<dbReference type="PANTHER" id="PTHR34239">
    <property type="entry name" value="APPLE DOMAIN-CONTAINING PROTEIN"/>
    <property type="match status" value="1"/>
</dbReference>
<proteinExistence type="predicted"/>
<organism evidence="2 3">
    <name type="scientific">Pinctada imbricata</name>
    <name type="common">Atlantic pearl-oyster</name>
    <name type="synonym">Pinctada martensii</name>
    <dbReference type="NCBI Taxonomy" id="66713"/>
    <lineage>
        <taxon>Eukaryota</taxon>
        <taxon>Metazoa</taxon>
        <taxon>Spiralia</taxon>
        <taxon>Lophotrochozoa</taxon>
        <taxon>Mollusca</taxon>
        <taxon>Bivalvia</taxon>
        <taxon>Autobranchia</taxon>
        <taxon>Pteriomorphia</taxon>
        <taxon>Pterioida</taxon>
        <taxon>Pterioidea</taxon>
        <taxon>Pteriidae</taxon>
        <taxon>Pinctada</taxon>
    </lineage>
</organism>
<accession>A0AA88Y1C9</accession>
<dbReference type="AlphaFoldDB" id="A0AA88Y1C9"/>
<dbReference type="EMBL" id="VSWD01000008">
    <property type="protein sequence ID" value="KAK3095728.1"/>
    <property type="molecule type" value="Genomic_DNA"/>
</dbReference>
<comment type="caution">
    <text evidence="2">The sequence shown here is derived from an EMBL/GenBank/DDBJ whole genome shotgun (WGS) entry which is preliminary data.</text>
</comment>
<evidence type="ECO:0000256" key="1">
    <source>
        <dbReference type="SAM" id="MobiDB-lite"/>
    </source>
</evidence>
<dbReference type="PANTHER" id="PTHR34239:SF2">
    <property type="entry name" value="TRANSPOSABLE ELEMENT P TRANSPOSASE_THAP9 CONSERVED DOMAIN-CONTAINING PROTEIN"/>
    <property type="match status" value="1"/>
</dbReference>
<protein>
    <submittedName>
        <fullName evidence="2">Uncharacterized protein</fullName>
    </submittedName>
</protein>
<name>A0AA88Y1C9_PINIB</name>
<feature type="region of interest" description="Disordered" evidence="1">
    <location>
        <begin position="40"/>
        <end position="96"/>
    </location>
</feature>
<keyword evidence="3" id="KW-1185">Reference proteome</keyword>
<evidence type="ECO:0000313" key="3">
    <source>
        <dbReference type="Proteomes" id="UP001186944"/>
    </source>
</evidence>
<feature type="compositionally biased region" description="Acidic residues" evidence="1">
    <location>
        <begin position="78"/>
        <end position="87"/>
    </location>
</feature>
<feature type="compositionally biased region" description="Basic and acidic residues" evidence="1">
    <location>
        <begin position="10"/>
        <end position="20"/>
    </location>
</feature>
<sequence length="358" mass="40763">MSSNSTEEVIPGKEQEKDELSMNGMMLEMQKQIASLANTVAVIKNDKEHKPQSTPQKRKINPHEPSSSNAKRKKDELENITDSEDESNDKTDGFDNLVDDINEPDCEIIEDDDILAELSECFGSDDKCGEPINEKLAKVANDGVRTKLNIEKIKETGEKYLRPKNVKNLVTPKVNEEIRPHLNRRVKNQDFRLQKTQSLVCKAIVPQLQQLDLLMKAKKSGGGGQLPMKDMTQLAMDGLKLMTFVYCDLSYRRRELIIQPDANEEFRDLCSNYHPFTDNLFGDDLGKKVEDMIKANKVGSKISGKKMQDGRHVTGFKKHHSGHKSFSGGSNYRPHHFLGHRANTNFRKRLNTKQQRKQ</sequence>
<evidence type="ECO:0000313" key="2">
    <source>
        <dbReference type="EMBL" id="KAK3095728.1"/>
    </source>
</evidence>
<feature type="region of interest" description="Disordered" evidence="1">
    <location>
        <begin position="338"/>
        <end position="358"/>
    </location>
</feature>
<reference evidence="2" key="1">
    <citation type="submission" date="2019-08" db="EMBL/GenBank/DDBJ databases">
        <title>The improved chromosome-level genome for the pearl oyster Pinctada fucata martensii using PacBio sequencing and Hi-C.</title>
        <authorList>
            <person name="Zheng Z."/>
        </authorList>
    </citation>
    <scope>NUCLEOTIDE SEQUENCE</scope>
    <source>
        <strain evidence="2">ZZ-2019</strain>
        <tissue evidence="2">Adductor muscle</tissue>
    </source>
</reference>
<gene>
    <name evidence="2" type="ORF">FSP39_018145</name>
</gene>
<feature type="region of interest" description="Disordered" evidence="1">
    <location>
        <begin position="1"/>
        <end position="25"/>
    </location>
</feature>
<dbReference type="Proteomes" id="UP001186944">
    <property type="component" value="Unassembled WGS sequence"/>
</dbReference>
<feature type="compositionally biased region" description="Basic residues" evidence="1">
    <location>
        <begin position="346"/>
        <end position="358"/>
    </location>
</feature>